<gene>
    <name evidence="1" type="ORF">SAMN05660226_03224</name>
</gene>
<organism evidence="1 2">
    <name type="scientific">Parapedobacter luteus</name>
    <dbReference type="NCBI Taxonomy" id="623280"/>
    <lineage>
        <taxon>Bacteria</taxon>
        <taxon>Pseudomonadati</taxon>
        <taxon>Bacteroidota</taxon>
        <taxon>Sphingobacteriia</taxon>
        <taxon>Sphingobacteriales</taxon>
        <taxon>Sphingobacteriaceae</taxon>
        <taxon>Parapedobacter</taxon>
    </lineage>
</organism>
<sequence length="206" mass="23207">MTKRTAIFLTIIVGLFLCASCEKGQIEHENRFERSYEAWLAFKTASGNTYRYEVSGGTWAGSSWLTSITVRQGRVVQRDFHYTVFNDVRMPEGGWATMPVEELLTQLGLSADDFVEREGQPFHQALQWTETESELGTHERTPASGIQTLDEVYHMARTEWLKKRADASVSFEAKNDGLISSAGFWPNGCMDDCFTGISIRSITAID</sequence>
<dbReference type="Proteomes" id="UP000190541">
    <property type="component" value="Unassembled WGS sequence"/>
</dbReference>
<proteinExistence type="predicted"/>
<reference evidence="1 2" key="1">
    <citation type="submission" date="2017-02" db="EMBL/GenBank/DDBJ databases">
        <authorList>
            <person name="Peterson S.W."/>
        </authorList>
    </citation>
    <scope>NUCLEOTIDE SEQUENCE [LARGE SCALE GENOMIC DNA]</scope>
    <source>
        <strain evidence="1 2">DSM 22899</strain>
    </source>
</reference>
<keyword evidence="2" id="KW-1185">Reference proteome</keyword>
<dbReference type="OrthoDB" id="666398at2"/>
<dbReference type="RefSeq" id="WP_079717879.1">
    <property type="nucleotide sequence ID" value="NZ_FUYS01000009.1"/>
</dbReference>
<protein>
    <submittedName>
        <fullName evidence="1">Uncharacterized protein</fullName>
    </submittedName>
</protein>
<dbReference type="AlphaFoldDB" id="A0A1T5EAW8"/>
<accession>A0A1T5EAW8</accession>
<evidence type="ECO:0000313" key="2">
    <source>
        <dbReference type="Proteomes" id="UP000190541"/>
    </source>
</evidence>
<name>A0A1T5EAW8_9SPHI</name>
<dbReference type="EMBL" id="FUYS01000009">
    <property type="protein sequence ID" value="SKB81182.1"/>
    <property type="molecule type" value="Genomic_DNA"/>
</dbReference>
<evidence type="ECO:0000313" key="1">
    <source>
        <dbReference type="EMBL" id="SKB81182.1"/>
    </source>
</evidence>